<dbReference type="EMBL" id="BOQP01000031">
    <property type="protein sequence ID" value="GIM77722.1"/>
    <property type="molecule type" value="Genomic_DNA"/>
</dbReference>
<dbReference type="RefSeq" id="WP_213000291.1">
    <property type="nucleotide sequence ID" value="NZ_BAAATW010000013.1"/>
</dbReference>
<dbReference type="AlphaFoldDB" id="A0A919SSI4"/>
<comment type="caution">
    <text evidence="1">The sequence shown here is derived from an EMBL/GenBank/DDBJ whole genome shotgun (WGS) entry which is preliminary data.</text>
</comment>
<gene>
    <name evidence="1" type="ORF">Aco04nite_56800</name>
</gene>
<protein>
    <submittedName>
        <fullName evidence="1">Uncharacterized protein</fullName>
    </submittedName>
</protein>
<dbReference type="Proteomes" id="UP000680865">
    <property type="component" value="Unassembled WGS sequence"/>
</dbReference>
<reference evidence="1" key="1">
    <citation type="submission" date="2021-03" db="EMBL/GenBank/DDBJ databases">
        <title>Whole genome shotgun sequence of Actinoplanes consettensis NBRC 14913.</title>
        <authorList>
            <person name="Komaki H."/>
            <person name="Tamura T."/>
        </authorList>
    </citation>
    <scope>NUCLEOTIDE SEQUENCE</scope>
    <source>
        <strain evidence="1">NBRC 14913</strain>
    </source>
</reference>
<proteinExistence type="predicted"/>
<evidence type="ECO:0000313" key="1">
    <source>
        <dbReference type="EMBL" id="GIM77722.1"/>
    </source>
</evidence>
<accession>A0A919SSI4</accession>
<sequence>MLIVGEVHTGLLRGRDPATQDEAGRFVDLVAGEAVLVSERPISYVRSPAVPVGVDCALVPPGAARQVRGVGTLLQRSAVTGGHVVQGSAYAEIVPSGGTARRPWSHYLTRPGVVETIGRVRGPELADTLAAGREGLDVGAVAARALDRVQRVSARPGTPRLRSARTRLRWLADTGVDGPLVRFGLGKGDFRAIRLTVAAGCPPAQLAALCEDLALHDWLLTTLIEAVRKAAPGVLARDEALRRLDPVIDYLLHLWMPDARGGDLSARVWAVLESRPGFTRQWRTLEGRIRDQLSAGAVAGLAAAGPR</sequence>
<keyword evidence="2" id="KW-1185">Reference proteome</keyword>
<dbReference type="NCBIfam" id="NF040565">
    <property type="entry name" value="SCO2521_fam"/>
    <property type="match status" value="1"/>
</dbReference>
<organism evidence="1 2">
    <name type="scientific">Winogradskya consettensis</name>
    <dbReference type="NCBI Taxonomy" id="113560"/>
    <lineage>
        <taxon>Bacteria</taxon>
        <taxon>Bacillati</taxon>
        <taxon>Actinomycetota</taxon>
        <taxon>Actinomycetes</taxon>
        <taxon>Micromonosporales</taxon>
        <taxon>Micromonosporaceae</taxon>
        <taxon>Winogradskya</taxon>
    </lineage>
</organism>
<name>A0A919SSI4_9ACTN</name>
<dbReference type="InterPro" id="IPR049749">
    <property type="entry name" value="SCO2521-like"/>
</dbReference>
<evidence type="ECO:0000313" key="2">
    <source>
        <dbReference type="Proteomes" id="UP000680865"/>
    </source>
</evidence>